<protein>
    <recommendedName>
        <fullName evidence="3">F-box domain-containing protein</fullName>
    </recommendedName>
</protein>
<evidence type="ECO:0000313" key="2">
    <source>
        <dbReference type="Proteomes" id="UP000481861"/>
    </source>
</evidence>
<accession>A0A7C8IEG1</accession>
<gene>
    <name evidence="1" type="ORF">BDV95DRAFT_571488</name>
</gene>
<dbReference type="EMBL" id="JAADJZ010000010">
    <property type="protein sequence ID" value="KAF2872110.1"/>
    <property type="molecule type" value="Genomic_DNA"/>
</dbReference>
<keyword evidence="2" id="KW-1185">Reference proteome</keyword>
<comment type="caution">
    <text evidence="1">The sequence shown here is derived from an EMBL/GenBank/DDBJ whole genome shotgun (WGS) entry which is preliminary data.</text>
</comment>
<dbReference type="Proteomes" id="UP000481861">
    <property type="component" value="Unassembled WGS sequence"/>
</dbReference>
<evidence type="ECO:0008006" key="3">
    <source>
        <dbReference type="Google" id="ProtNLM"/>
    </source>
</evidence>
<dbReference type="OrthoDB" id="2997776at2759"/>
<dbReference type="AlphaFoldDB" id="A0A7C8IEG1"/>
<reference evidence="1 2" key="1">
    <citation type="submission" date="2020-01" db="EMBL/GenBank/DDBJ databases">
        <authorList>
            <consortium name="DOE Joint Genome Institute"/>
            <person name="Haridas S."/>
            <person name="Albert R."/>
            <person name="Binder M."/>
            <person name="Bloem J."/>
            <person name="Labutti K."/>
            <person name="Salamov A."/>
            <person name="Andreopoulos B."/>
            <person name="Baker S.E."/>
            <person name="Barry K."/>
            <person name="Bills G."/>
            <person name="Bluhm B.H."/>
            <person name="Cannon C."/>
            <person name="Castanera R."/>
            <person name="Culley D.E."/>
            <person name="Daum C."/>
            <person name="Ezra D."/>
            <person name="Gonzalez J.B."/>
            <person name="Henrissat B."/>
            <person name="Kuo A."/>
            <person name="Liang C."/>
            <person name="Lipzen A."/>
            <person name="Lutzoni F."/>
            <person name="Magnuson J."/>
            <person name="Mondo S."/>
            <person name="Nolan M."/>
            <person name="Ohm R."/>
            <person name="Pangilinan J."/>
            <person name="Park H.-J.H."/>
            <person name="Ramirez L."/>
            <person name="Alfaro M."/>
            <person name="Sun H."/>
            <person name="Tritt A."/>
            <person name="Yoshinaga Y."/>
            <person name="Zwiers L.-H.L."/>
            <person name="Turgeon B.G."/>
            <person name="Goodwin S.B."/>
            <person name="Spatafora J.W."/>
            <person name="Crous P.W."/>
            <person name="Grigoriev I.V."/>
        </authorList>
    </citation>
    <scope>NUCLEOTIDE SEQUENCE [LARGE SCALE GENOMIC DNA]</scope>
    <source>
        <strain evidence="1 2">CBS 611.86</strain>
    </source>
</reference>
<proteinExistence type="predicted"/>
<evidence type="ECO:0000313" key="1">
    <source>
        <dbReference type="EMBL" id="KAF2872110.1"/>
    </source>
</evidence>
<organism evidence="1 2">
    <name type="scientific">Massariosphaeria phaeospora</name>
    <dbReference type="NCBI Taxonomy" id="100035"/>
    <lineage>
        <taxon>Eukaryota</taxon>
        <taxon>Fungi</taxon>
        <taxon>Dikarya</taxon>
        <taxon>Ascomycota</taxon>
        <taxon>Pezizomycotina</taxon>
        <taxon>Dothideomycetes</taxon>
        <taxon>Pleosporomycetidae</taxon>
        <taxon>Pleosporales</taxon>
        <taxon>Pleosporales incertae sedis</taxon>
        <taxon>Massariosphaeria</taxon>
    </lineage>
</organism>
<sequence>MTASPPPLPFEVWLLIFAQGDHDDDHVSFLWSTCRNVSHFWRAVVDDIFRAGIVPHTLLTLNYGGLLRYDDMHTNRRSGRLYIPMVFDRFTEDGAKAVFQQRVLKKAKLNGLMRCWLPVVERCYDELESPKPEVLNRSPAHIATRLGEQEQPHFVTEREKDRYLKTIQRLTRIGQGDCPPWSIKIGRYFNDSMLVEPVVDCKQRELSFNWKKTFALFFREIDFVYRAHRSLGEDRYVERINPAFYHSECARRKRLRVWTAKNRVPPEIEPRKSYQDRWSTLVIAYSFIAAPERLRSYSYSESDAAEEEILLEKLAAEHLDLVTPNAE</sequence>
<name>A0A7C8IEG1_9PLEO</name>